<sequence>MAKLIQNFCHKVTKSLDSNDLKYMNDSKFDILIEHLKPDNKLLLPVSNGKIENETIDDGIDTYYMQGFLDGNGNMHGPYSSDNLDVSNDNDDDNTDSNESVIESYFENEEEQNDNSNNDVYFFNGGIDDHKGSKKKADTKSLKSMANSNFTSNTMPSSHFSKHLRPFKINKNGRKTPVFDPERTQRLYASADLTLNRLESILLRSFLIRLSDKLYSKEPIFGILNSEKSFENTNDRIKDNYHVFLKYDYLKNVMEWEDNEACSIKNRESRYSTYFYKQVPLAFSHFANKENNTNSFKNYWYYKINDFNNLKKLGEKRSKKEKKNLIDKKKRDDIFTFETRASCKVSPTSANCPKKSDSKNASQLNSTKTNFQVPKRSSSRTSFPSAENTPKAISSKLLRQKSIERAKSGSNFLSDSQKSFCKSKTLSIESFSVPRMNLNADSLSLTPNFLVPQPPLVPLPYGSGDNTKQETKEESLPIPFPRAAIPSDDIEVHADDEMSTSSTIHVYPKNKNVSIPKNPLSSLPFKFFGSYAKRGNNTIENILLGDIMEGKYSSEEDIAEDLENNFINLYDYDDDDDDDDGNLETKEYSKFNDDASKSE</sequence>
<reference evidence="3" key="1">
    <citation type="journal article" date="2016" name="Proc. Natl. Acad. Sci. U.S.A.">
        <title>Comparative genomics of biotechnologically important yeasts.</title>
        <authorList>
            <person name="Riley R."/>
            <person name="Haridas S."/>
            <person name="Wolfe K.H."/>
            <person name="Lopes M.R."/>
            <person name="Hittinger C.T."/>
            <person name="Goeker M."/>
            <person name="Salamov A.A."/>
            <person name="Wisecaver J.H."/>
            <person name="Long T.M."/>
            <person name="Calvey C.H."/>
            <person name="Aerts A.L."/>
            <person name="Barry K.W."/>
            <person name="Choi C."/>
            <person name="Clum A."/>
            <person name="Coughlan A.Y."/>
            <person name="Deshpande S."/>
            <person name="Douglass A.P."/>
            <person name="Hanson S.J."/>
            <person name="Klenk H.-P."/>
            <person name="LaButti K.M."/>
            <person name="Lapidus A."/>
            <person name="Lindquist E.A."/>
            <person name="Lipzen A.M."/>
            <person name="Meier-Kolthoff J.P."/>
            <person name="Ohm R.A."/>
            <person name="Otillar R.P."/>
            <person name="Pangilinan J.L."/>
            <person name="Peng Y."/>
            <person name="Rokas A."/>
            <person name="Rosa C.A."/>
            <person name="Scheuner C."/>
            <person name="Sibirny A.A."/>
            <person name="Slot J.C."/>
            <person name="Stielow J.B."/>
            <person name="Sun H."/>
            <person name="Kurtzman C.P."/>
            <person name="Blackwell M."/>
            <person name="Grigoriev I.V."/>
            <person name="Jeffries T.W."/>
        </authorList>
    </citation>
    <scope>NUCLEOTIDE SEQUENCE [LARGE SCALE GENOMIC DNA]</scope>
    <source>
        <strain evidence="3">NRRL Y-1626</strain>
    </source>
</reference>
<protein>
    <submittedName>
        <fullName evidence="2">Uncharacterized protein</fullName>
    </submittedName>
</protein>
<dbReference type="Proteomes" id="UP000092321">
    <property type="component" value="Unassembled WGS sequence"/>
</dbReference>
<dbReference type="AlphaFoldDB" id="A0A1B7TKF4"/>
<dbReference type="EMBL" id="LXPE01000001">
    <property type="protein sequence ID" value="OBA29125.1"/>
    <property type="molecule type" value="Genomic_DNA"/>
</dbReference>
<comment type="caution">
    <text evidence="2">The sequence shown here is derived from an EMBL/GenBank/DDBJ whole genome shotgun (WGS) entry which is preliminary data.</text>
</comment>
<feature type="compositionally biased region" description="Polar residues" evidence="1">
    <location>
        <begin position="359"/>
        <end position="392"/>
    </location>
</feature>
<evidence type="ECO:0000256" key="1">
    <source>
        <dbReference type="SAM" id="MobiDB-lite"/>
    </source>
</evidence>
<name>A0A1B7TKF4_9ASCO</name>
<evidence type="ECO:0000313" key="3">
    <source>
        <dbReference type="Proteomes" id="UP000092321"/>
    </source>
</evidence>
<proteinExistence type="predicted"/>
<keyword evidence="3" id="KW-1185">Reference proteome</keyword>
<feature type="region of interest" description="Disordered" evidence="1">
    <location>
        <begin position="570"/>
        <end position="599"/>
    </location>
</feature>
<accession>A0A1B7TKF4</accession>
<feature type="region of interest" description="Disordered" evidence="1">
    <location>
        <begin position="345"/>
        <end position="399"/>
    </location>
</feature>
<feature type="compositionally biased region" description="Acidic residues" evidence="1">
    <location>
        <begin position="571"/>
        <end position="582"/>
    </location>
</feature>
<organism evidence="2 3">
    <name type="scientific">Hanseniaspora valbyensis NRRL Y-1626</name>
    <dbReference type="NCBI Taxonomy" id="766949"/>
    <lineage>
        <taxon>Eukaryota</taxon>
        <taxon>Fungi</taxon>
        <taxon>Dikarya</taxon>
        <taxon>Ascomycota</taxon>
        <taxon>Saccharomycotina</taxon>
        <taxon>Saccharomycetes</taxon>
        <taxon>Saccharomycodales</taxon>
        <taxon>Saccharomycodaceae</taxon>
        <taxon>Hanseniaspora</taxon>
    </lineage>
</organism>
<feature type="compositionally biased region" description="Basic and acidic residues" evidence="1">
    <location>
        <begin position="583"/>
        <end position="599"/>
    </location>
</feature>
<feature type="region of interest" description="Disordered" evidence="1">
    <location>
        <begin position="75"/>
        <end position="98"/>
    </location>
</feature>
<evidence type="ECO:0000313" key="2">
    <source>
        <dbReference type="EMBL" id="OBA29125.1"/>
    </source>
</evidence>
<gene>
    <name evidence="2" type="ORF">HANVADRAFT_51055</name>
</gene>